<feature type="signal peptide" evidence="2">
    <location>
        <begin position="1"/>
        <end position="23"/>
    </location>
</feature>
<sequence>MEASSPMKMTLKLVFLFVALAIAEVEDPYEFFPWNVSYGDIYSLGVRQQGILINGQFLGPDIHSITNNNLISTSSTAWMNNRSPRCCERRPIQTRPKPAASPLHANIGTDAFPSSPLQWLNASSRRENEKTGIESQNWVK</sequence>
<name>A0A8S0S349_OLEEU</name>
<keyword evidence="2" id="KW-0732">Signal</keyword>
<dbReference type="Proteomes" id="UP000594638">
    <property type="component" value="Unassembled WGS sequence"/>
</dbReference>
<proteinExistence type="predicted"/>
<comment type="caution">
    <text evidence="3">The sequence shown here is derived from an EMBL/GenBank/DDBJ whole genome shotgun (WGS) entry which is preliminary data.</text>
</comment>
<accession>A0A8S0S349</accession>
<protein>
    <submittedName>
        <fullName evidence="3">L-ascorbate oxidase homolog</fullName>
    </submittedName>
</protein>
<feature type="non-terminal residue" evidence="3">
    <location>
        <position position="140"/>
    </location>
</feature>
<evidence type="ECO:0000256" key="1">
    <source>
        <dbReference type="SAM" id="MobiDB-lite"/>
    </source>
</evidence>
<dbReference type="InterPro" id="IPR008972">
    <property type="entry name" value="Cupredoxin"/>
</dbReference>
<feature type="chain" id="PRO_5035826507" evidence="2">
    <location>
        <begin position="24"/>
        <end position="140"/>
    </location>
</feature>
<evidence type="ECO:0000313" key="3">
    <source>
        <dbReference type="EMBL" id="CAA2986187.1"/>
    </source>
</evidence>
<evidence type="ECO:0000313" key="4">
    <source>
        <dbReference type="Proteomes" id="UP000594638"/>
    </source>
</evidence>
<dbReference type="SUPFAM" id="SSF49503">
    <property type="entry name" value="Cupredoxins"/>
    <property type="match status" value="1"/>
</dbReference>
<keyword evidence="4" id="KW-1185">Reference proteome</keyword>
<dbReference type="Gramene" id="OE9D000002T1">
    <property type="protein sequence ID" value="OE9D000002C1"/>
    <property type="gene ID" value="OE9D000002"/>
</dbReference>
<organism evidence="3 4">
    <name type="scientific">Olea europaea subsp. europaea</name>
    <dbReference type="NCBI Taxonomy" id="158383"/>
    <lineage>
        <taxon>Eukaryota</taxon>
        <taxon>Viridiplantae</taxon>
        <taxon>Streptophyta</taxon>
        <taxon>Embryophyta</taxon>
        <taxon>Tracheophyta</taxon>
        <taxon>Spermatophyta</taxon>
        <taxon>Magnoliopsida</taxon>
        <taxon>eudicotyledons</taxon>
        <taxon>Gunneridae</taxon>
        <taxon>Pentapetalae</taxon>
        <taxon>asterids</taxon>
        <taxon>lamiids</taxon>
        <taxon>Lamiales</taxon>
        <taxon>Oleaceae</taxon>
        <taxon>Oleeae</taxon>
        <taxon>Olea</taxon>
    </lineage>
</organism>
<gene>
    <name evidence="3" type="ORF">OLEA9_D000002</name>
</gene>
<reference evidence="3 4" key="1">
    <citation type="submission" date="2019-12" db="EMBL/GenBank/DDBJ databases">
        <authorList>
            <person name="Alioto T."/>
            <person name="Alioto T."/>
            <person name="Gomez Garrido J."/>
        </authorList>
    </citation>
    <scope>NUCLEOTIDE SEQUENCE [LARGE SCALE GENOMIC DNA]</scope>
</reference>
<dbReference type="EMBL" id="CACTIH010003846">
    <property type="protein sequence ID" value="CAA2986187.1"/>
    <property type="molecule type" value="Genomic_DNA"/>
</dbReference>
<feature type="region of interest" description="Disordered" evidence="1">
    <location>
        <begin position="92"/>
        <end position="115"/>
    </location>
</feature>
<dbReference type="AlphaFoldDB" id="A0A8S0S349"/>
<dbReference type="OrthoDB" id="2121828at2759"/>
<evidence type="ECO:0000256" key="2">
    <source>
        <dbReference type="SAM" id="SignalP"/>
    </source>
</evidence>